<dbReference type="SUPFAM" id="SSF50969">
    <property type="entry name" value="YVTN repeat-like/Quinoprotein amine dehydrogenase"/>
    <property type="match status" value="1"/>
</dbReference>
<protein>
    <recommendedName>
        <fullName evidence="3">WD40 repeat domain-containing protein</fullName>
    </recommendedName>
</protein>
<evidence type="ECO:0008006" key="3">
    <source>
        <dbReference type="Google" id="ProtNLM"/>
    </source>
</evidence>
<comment type="caution">
    <text evidence="1">The sequence shown here is derived from an EMBL/GenBank/DDBJ whole genome shotgun (WGS) entry which is preliminary data.</text>
</comment>
<gene>
    <name evidence="1" type="ORF">QF030_004286</name>
</gene>
<dbReference type="Gene3D" id="2.130.10.10">
    <property type="entry name" value="YVTN repeat-like/Quinoprotein amine dehydrogenase"/>
    <property type="match status" value="1"/>
</dbReference>
<dbReference type="InterPro" id="IPR011044">
    <property type="entry name" value="Quino_amine_DH_bsu"/>
</dbReference>
<dbReference type="InterPro" id="IPR015943">
    <property type="entry name" value="WD40/YVTN_repeat-like_dom_sf"/>
</dbReference>
<organism evidence="1 2">
    <name type="scientific">Streptomyces rishiriensis</name>
    <dbReference type="NCBI Taxonomy" id="68264"/>
    <lineage>
        <taxon>Bacteria</taxon>
        <taxon>Bacillati</taxon>
        <taxon>Actinomycetota</taxon>
        <taxon>Actinomycetes</taxon>
        <taxon>Kitasatosporales</taxon>
        <taxon>Streptomycetaceae</taxon>
        <taxon>Streptomyces</taxon>
    </lineage>
</organism>
<name>A0ABU0NSG9_STRRH</name>
<sequence>MFAIGGSGALEWVKSTTPVRSLAWQGDELVDVVGGRAWSADGVERRIAGDHGPGFDRCVISPSGRYSVVYAERGTEALLLEGTRPLRGLTRSPDHAEDYDYPVALGILADGREILVHCPEESGVLQIEDVASGQRITTGAREARDVFHSRLSVAGDGKHLLVAGWVWHPYGIVEVFDLESALTDAAVLDGHGVLPLQPGIDAEVESACWLDADRLAVATGDEVLADEDVPELGRRHIGVWSPSRRTWLHRNPVDFEVGTLLAGGGRLVSLHGHPRLIDVTTGEVVAEWPELRVSRREGAYGVTHIPTPVAALRPDGMLLAVAQEQGIAFVRLPQGGGSADLPP</sequence>
<accession>A0ABU0NSG9</accession>
<keyword evidence="2" id="KW-1185">Reference proteome</keyword>
<dbReference type="Proteomes" id="UP001230654">
    <property type="component" value="Unassembled WGS sequence"/>
</dbReference>
<reference evidence="1 2" key="1">
    <citation type="submission" date="2023-07" db="EMBL/GenBank/DDBJ databases">
        <title>Comparative genomics of wheat-associated soil bacteria to identify genetic determinants of phenazine resistance.</title>
        <authorList>
            <person name="Mouncey N."/>
        </authorList>
    </citation>
    <scope>NUCLEOTIDE SEQUENCE [LARGE SCALE GENOMIC DNA]</scope>
    <source>
        <strain evidence="1 2">B2I6</strain>
    </source>
</reference>
<dbReference type="EMBL" id="JAUSWV010000002">
    <property type="protein sequence ID" value="MDQ0582108.1"/>
    <property type="molecule type" value="Genomic_DNA"/>
</dbReference>
<proteinExistence type="predicted"/>
<evidence type="ECO:0000313" key="2">
    <source>
        <dbReference type="Proteomes" id="UP001230654"/>
    </source>
</evidence>
<evidence type="ECO:0000313" key="1">
    <source>
        <dbReference type="EMBL" id="MDQ0582108.1"/>
    </source>
</evidence>